<comment type="caution">
    <text evidence="1">The sequence shown here is derived from an EMBL/GenBank/DDBJ whole genome shotgun (WGS) entry which is preliminary data.</text>
</comment>
<proteinExistence type="predicted"/>
<gene>
    <name evidence="1" type="ORF">KEC16_03300</name>
</gene>
<dbReference type="Proteomes" id="UP000680714">
    <property type="component" value="Unassembled WGS sequence"/>
</dbReference>
<protein>
    <submittedName>
        <fullName evidence="1">Uncharacterized protein</fullName>
    </submittedName>
</protein>
<reference evidence="1 2" key="1">
    <citation type="submission" date="2021-04" db="EMBL/GenBank/DDBJ databases">
        <title>Magnetospirillum sulfuroxidans sp. nov., a facultative chemolithoautotrophic sulfur-oxidizing alphaproteobacterium isolated from freshwater sediment and proposals for Paramagetospirillum gen. nov., and Magnetospirillaceae fam. nov.</title>
        <authorList>
            <person name="Koziaeva V."/>
            <person name="Geelhoed J.S."/>
            <person name="Sorokin D.Y."/>
            <person name="Grouzdev D.S."/>
        </authorList>
    </citation>
    <scope>NUCLEOTIDE SEQUENCE [LARGE SCALE GENOMIC DNA]</scope>
    <source>
        <strain evidence="1 2">J10</strain>
    </source>
</reference>
<keyword evidence="2" id="KW-1185">Reference proteome</keyword>
<organism evidence="1 2">
    <name type="scientific">Magnetospirillum sulfuroxidans</name>
    <dbReference type="NCBI Taxonomy" id="611300"/>
    <lineage>
        <taxon>Bacteria</taxon>
        <taxon>Pseudomonadati</taxon>
        <taxon>Pseudomonadota</taxon>
        <taxon>Alphaproteobacteria</taxon>
        <taxon>Rhodospirillales</taxon>
        <taxon>Rhodospirillaceae</taxon>
        <taxon>Magnetospirillum</taxon>
    </lineage>
</organism>
<sequence>MEQTTITGNLPNMTIEINHRSDPDGGAELMTIHLRATPDFQSALPLLGGLGQMTPLLGGLGQMTPLFAPMTLWTQMLEAWAAPWRQMATANPLLQLMRENDTGK</sequence>
<name>A0ABS5I8H3_9PROT</name>
<evidence type="ECO:0000313" key="2">
    <source>
        <dbReference type="Proteomes" id="UP000680714"/>
    </source>
</evidence>
<dbReference type="RefSeq" id="WP_211546204.1">
    <property type="nucleotide sequence ID" value="NZ_JAGTUF010000001.1"/>
</dbReference>
<accession>A0ABS5I8H3</accession>
<dbReference type="EMBL" id="JAGTUF010000001">
    <property type="protein sequence ID" value="MBR9970739.1"/>
    <property type="molecule type" value="Genomic_DNA"/>
</dbReference>
<evidence type="ECO:0000313" key="1">
    <source>
        <dbReference type="EMBL" id="MBR9970739.1"/>
    </source>
</evidence>